<accession>A0ABW2Y8F6</accession>
<dbReference type="EMBL" id="JBHTIF010000001">
    <property type="protein sequence ID" value="MFD0724383.1"/>
    <property type="molecule type" value="Genomic_DNA"/>
</dbReference>
<keyword evidence="3" id="KW-0548">Nucleotidyltransferase</keyword>
<evidence type="ECO:0000313" key="3">
    <source>
        <dbReference type="EMBL" id="MFD0724383.1"/>
    </source>
</evidence>
<feature type="domain" description="THIF-type NAD/FAD binding fold" evidence="1">
    <location>
        <begin position="320"/>
        <end position="542"/>
    </location>
</feature>
<dbReference type="InterPro" id="IPR035985">
    <property type="entry name" value="Ubiquitin-activating_enz"/>
</dbReference>
<dbReference type="SUPFAM" id="SSF69572">
    <property type="entry name" value="Activating enzymes of the ubiquitin-like proteins"/>
    <property type="match status" value="1"/>
</dbReference>
<organism evidence="3 4">
    <name type="scientific">Lysobacter brunescens</name>
    <dbReference type="NCBI Taxonomy" id="262323"/>
    <lineage>
        <taxon>Bacteria</taxon>
        <taxon>Pseudomonadati</taxon>
        <taxon>Pseudomonadota</taxon>
        <taxon>Gammaproteobacteria</taxon>
        <taxon>Lysobacterales</taxon>
        <taxon>Lysobacteraceae</taxon>
        <taxon>Lysobacter</taxon>
    </lineage>
</organism>
<evidence type="ECO:0000259" key="2">
    <source>
        <dbReference type="Pfam" id="PF14461"/>
    </source>
</evidence>
<proteinExistence type="predicted"/>
<keyword evidence="3" id="KW-0808">Transferase</keyword>
<sequence length="561" mass="61797">MGAGIGDTGLGAALRLLRGRGFIDLPRKGLKRRFEGPLPYRNGSVRIRLEIEDWDFVDYPSIQLLEAPADVPALLPHVNAIGGFCYLAQGSLVLDRYHPEHAIAHCLDRASQELDRLSTDPQYRQGEFQTEFGANWSVGQFPLPWNVFLGSLSPDAKRANAFLIGPSDARLAAVVGRDEEAAQLCQTRGWSPPAPAAATCWIIRSDCMPTLATTGLPCSVGEMFAWIKAWDRRAYGAIQAVLGQREYLAQPKVVFLVKSPAGWFGFGLSLDESKRKVFARKPNLMRQSLHGRGSTRPIERVSVTEFGTDFVHSRNLTFPNLKDRKIVLVGCGAIGSYLAQALVKLGAGSGTGELVLIDSDRLGAENIGRHLLGFESFLMPKVQALEQTLTAQFPQAHVTKQERDALLPADLSGDLIIDATGEEALSEAMNYHRQQLAATDRPPLLHVWVTGNGECVQSLWQDAQKFACYRCLRRNDPPRTPRFDIMPAPKEVRILGCQAFTPFAVSAPMSAAALAIDNVIDWMKGDPSPRFRTRMVESSQARKIRNQDLSPLSDCPACKRP</sequence>
<reference evidence="4" key="1">
    <citation type="journal article" date="2019" name="Int. J. Syst. Evol. Microbiol.">
        <title>The Global Catalogue of Microorganisms (GCM) 10K type strain sequencing project: providing services to taxonomists for standard genome sequencing and annotation.</title>
        <authorList>
            <consortium name="The Broad Institute Genomics Platform"/>
            <consortium name="The Broad Institute Genome Sequencing Center for Infectious Disease"/>
            <person name="Wu L."/>
            <person name="Ma J."/>
        </authorList>
    </citation>
    <scope>NUCLEOTIDE SEQUENCE [LARGE SCALE GENOMIC DNA]</scope>
    <source>
        <strain evidence="4">CCUG 55585</strain>
    </source>
</reference>
<evidence type="ECO:0000313" key="4">
    <source>
        <dbReference type="Proteomes" id="UP001597110"/>
    </source>
</evidence>
<evidence type="ECO:0000259" key="1">
    <source>
        <dbReference type="Pfam" id="PF00899"/>
    </source>
</evidence>
<comment type="caution">
    <text evidence="3">The sequence shown here is derived from an EMBL/GenBank/DDBJ whole genome shotgun (WGS) entry which is preliminary data.</text>
</comment>
<dbReference type="InterPro" id="IPR000594">
    <property type="entry name" value="ThiF_NAD_FAD-bd"/>
</dbReference>
<name>A0ABW2Y8F6_9GAMM</name>
<feature type="domain" description="Prokaryotic E2 family B" evidence="2">
    <location>
        <begin position="35"/>
        <end position="137"/>
    </location>
</feature>
<dbReference type="InterPro" id="IPR032701">
    <property type="entry name" value="Prok-E2_B_dom"/>
</dbReference>
<dbReference type="Gene3D" id="3.40.50.720">
    <property type="entry name" value="NAD(P)-binding Rossmann-like Domain"/>
    <property type="match status" value="1"/>
</dbReference>
<gene>
    <name evidence="3" type="ORF">ACFQ0E_02100</name>
</gene>
<dbReference type="Pfam" id="PF00899">
    <property type="entry name" value="ThiF"/>
    <property type="match status" value="1"/>
</dbReference>
<dbReference type="Proteomes" id="UP001597110">
    <property type="component" value="Unassembled WGS sequence"/>
</dbReference>
<dbReference type="Pfam" id="PF14461">
    <property type="entry name" value="Prok-E2_B"/>
    <property type="match status" value="1"/>
</dbReference>
<dbReference type="GO" id="GO:0016779">
    <property type="term" value="F:nucleotidyltransferase activity"/>
    <property type="evidence" value="ECO:0007669"/>
    <property type="project" value="UniProtKB-KW"/>
</dbReference>
<protein>
    <submittedName>
        <fullName evidence="3">ThiF family adenylyltransferase</fullName>
    </submittedName>
</protein>
<keyword evidence="4" id="KW-1185">Reference proteome</keyword>
<dbReference type="RefSeq" id="WP_386822047.1">
    <property type="nucleotide sequence ID" value="NZ_JBHTIF010000001.1"/>
</dbReference>